<accession>A0A9D4JTV3</accession>
<keyword evidence="3" id="KW-1185">Reference proteome</keyword>
<protein>
    <submittedName>
        <fullName evidence="2">Uncharacterized protein</fullName>
    </submittedName>
</protein>
<dbReference type="Proteomes" id="UP000828390">
    <property type="component" value="Unassembled WGS sequence"/>
</dbReference>
<reference evidence="2" key="2">
    <citation type="submission" date="2020-11" db="EMBL/GenBank/DDBJ databases">
        <authorList>
            <person name="McCartney M.A."/>
            <person name="Auch B."/>
            <person name="Kono T."/>
            <person name="Mallez S."/>
            <person name="Becker A."/>
            <person name="Gohl D.M."/>
            <person name="Silverstein K.A.T."/>
            <person name="Koren S."/>
            <person name="Bechman K.B."/>
            <person name="Herman A."/>
            <person name="Abrahante J.E."/>
            <person name="Garbe J."/>
        </authorList>
    </citation>
    <scope>NUCLEOTIDE SEQUENCE</scope>
    <source>
        <strain evidence="2">Duluth1</strain>
        <tissue evidence="2">Whole animal</tissue>
    </source>
</reference>
<sequence>MCRFKDRGPTSKVQSSSENSLANQLTNSHSFTAMKESVQRDVFLRILITKPNKLAKRYKRITNGETVYMTRRPGKETCKIEYVYDENVIDAET</sequence>
<gene>
    <name evidence="2" type="ORF">DPMN_121771</name>
</gene>
<feature type="region of interest" description="Disordered" evidence="1">
    <location>
        <begin position="1"/>
        <end position="21"/>
    </location>
</feature>
<evidence type="ECO:0000256" key="1">
    <source>
        <dbReference type="SAM" id="MobiDB-lite"/>
    </source>
</evidence>
<reference evidence="2" key="1">
    <citation type="journal article" date="2019" name="bioRxiv">
        <title>The Genome of the Zebra Mussel, Dreissena polymorpha: A Resource for Invasive Species Research.</title>
        <authorList>
            <person name="McCartney M.A."/>
            <person name="Auch B."/>
            <person name="Kono T."/>
            <person name="Mallez S."/>
            <person name="Zhang Y."/>
            <person name="Obille A."/>
            <person name="Becker A."/>
            <person name="Abrahante J.E."/>
            <person name="Garbe J."/>
            <person name="Badalamenti J.P."/>
            <person name="Herman A."/>
            <person name="Mangelson H."/>
            <person name="Liachko I."/>
            <person name="Sullivan S."/>
            <person name="Sone E.D."/>
            <person name="Koren S."/>
            <person name="Silverstein K.A.T."/>
            <person name="Beckman K.B."/>
            <person name="Gohl D.M."/>
        </authorList>
    </citation>
    <scope>NUCLEOTIDE SEQUENCE</scope>
    <source>
        <strain evidence="2">Duluth1</strain>
        <tissue evidence="2">Whole animal</tissue>
    </source>
</reference>
<comment type="caution">
    <text evidence="2">The sequence shown here is derived from an EMBL/GenBank/DDBJ whole genome shotgun (WGS) entry which is preliminary data.</text>
</comment>
<organism evidence="2 3">
    <name type="scientific">Dreissena polymorpha</name>
    <name type="common">Zebra mussel</name>
    <name type="synonym">Mytilus polymorpha</name>
    <dbReference type="NCBI Taxonomy" id="45954"/>
    <lineage>
        <taxon>Eukaryota</taxon>
        <taxon>Metazoa</taxon>
        <taxon>Spiralia</taxon>
        <taxon>Lophotrochozoa</taxon>
        <taxon>Mollusca</taxon>
        <taxon>Bivalvia</taxon>
        <taxon>Autobranchia</taxon>
        <taxon>Heteroconchia</taxon>
        <taxon>Euheterodonta</taxon>
        <taxon>Imparidentia</taxon>
        <taxon>Neoheterodontei</taxon>
        <taxon>Myida</taxon>
        <taxon>Dreissenoidea</taxon>
        <taxon>Dreissenidae</taxon>
        <taxon>Dreissena</taxon>
    </lineage>
</organism>
<proteinExistence type="predicted"/>
<dbReference type="AlphaFoldDB" id="A0A9D4JTV3"/>
<feature type="compositionally biased region" description="Polar residues" evidence="1">
    <location>
        <begin position="11"/>
        <end position="21"/>
    </location>
</feature>
<dbReference type="EMBL" id="JAIWYP010000005">
    <property type="protein sequence ID" value="KAH3820027.1"/>
    <property type="molecule type" value="Genomic_DNA"/>
</dbReference>
<name>A0A9D4JTV3_DREPO</name>
<evidence type="ECO:0000313" key="2">
    <source>
        <dbReference type="EMBL" id="KAH3820027.1"/>
    </source>
</evidence>
<evidence type="ECO:0000313" key="3">
    <source>
        <dbReference type="Proteomes" id="UP000828390"/>
    </source>
</evidence>